<gene>
    <name evidence="8" type="primary">ispH</name>
    <name evidence="10" type="ORF">KC729_20990</name>
</gene>
<feature type="binding site" evidence="8">
    <location>
        <position position="375"/>
    </location>
    <ligand>
        <name>dimethylallyl diphosphate</name>
        <dbReference type="ChEBI" id="CHEBI:57623"/>
    </ligand>
</feature>
<comment type="cofactor">
    <cofactor evidence="8">
        <name>[4Fe-4S] cluster</name>
        <dbReference type="ChEBI" id="CHEBI:49883"/>
    </cofactor>
    <text evidence="8">Binds 1 [4Fe-4S] cluster per subunit.</text>
</comment>
<feature type="binding site" evidence="8">
    <location>
        <position position="375"/>
    </location>
    <ligand>
        <name>(2E)-4-hydroxy-3-methylbut-2-enyl diphosphate</name>
        <dbReference type="ChEBI" id="CHEBI:128753"/>
    </ligand>
</feature>
<feature type="binding site" evidence="8">
    <location>
        <position position="86"/>
    </location>
    <ligand>
        <name>isopentenyl diphosphate</name>
        <dbReference type="ChEBI" id="CHEBI:128769"/>
    </ligand>
</feature>
<feature type="binding site" evidence="8">
    <location>
        <position position="148"/>
    </location>
    <ligand>
        <name>[4Fe-4S] cluster</name>
        <dbReference type="ChEBI" id="CHEBI:49883"/>
    </ligand>
</feature>
<feature type="binding site" evidence="8">
    <location>
        <position position="246"/>
    </location>
    <ligand>
        <name>(2E)-4-hydroxy-3-methylbut-2-enyl diphosphate</name>
        <dbReference type="ChEBI" id="CHEBI:128753"/>
    </ligand>
</feature>
<dbReference type="AlphaFoldDB" id="A0A956M2S8"/>
<dbReference type="GO" id="GO:0046872">
    <property type="term" value="F:metal ion binding"/>
    <property type="evidence" value="ECO:0007669"/>
    <property type="project" value="UniProtKB-KW"/>
</dbReference>
<evidence type="ECO:0000256" key="8">
    <source>
        <dbReference type="HAMAP-Rule" id="MF_00191"/>
    </source>
</evidence>
<comment type="catalytic activity">
    <reaction evidence="8">
        <text>isopentenyl diphosphate + 2 oxidized [2Fe-2S]-[ferredoxin] + H2O = (2E)-4-hydroxy-3-methylbut-2-enyl diphosphate + 2 reduced [2Fe-2S]-[ferredoxin] + 2 H(+)</text>
        <dbReference type="Rhea" id="RHEA:24488"/>
        <dbReference type="Rhea" id="RHEA-COMP:10000"/>
        <dbReference type="Rhea" id="RHEA-COMP:10001"/>
        <dbReference type="ChEBI" id="CHEBI:15377"/>
        <dbReference type="ChEBI" id="CHEBI:15378"/>
        <dbReference type="ChEBI" id="CHEBI:33737"/>
        <dbReference type="ChEBI" id="CHEBI:33738"/>
        <dbReference type="ChEBI" id="CHEBI:128753"/>
        <dbReference type="ChEBI" id="CHEBI:128769"/>
        <dbReference type="EC" id="1.17.7.4"/>
    </reaction>
</comment>
<dbReference type="EMBL" id="JAGQHR010001027">
    <property type="protein sequence ID" value="MCA9730174.1"/>
    <property type="molecule type" value="Genomic_DNA"/>
</dbReference>
<dbReference type="GO" id="GO:0051745">
    <property type="term" value="F:4-hydroxy-3-methylbut-2-enyl diphosphate reductase activity"/>
    <property type="evidence" value="ECO:0007669"/>
    <property type="project" value="UniProtKB-UniRule"/>
</dbReference>
<comment type="function">
    <text evidence="8">Catalyzes the conversion of 1-hydroxy-2-methyl-2-(E)-butenyl 4-diphosphate (HMBPP) into a mixture of isopentenyl diphosphate (IPP) and dimethylallyl diphosphate (DMAPP). Acts in the terminal step of the DOXP/MEP pathway for isoprenoid precursor biosynthesis.</text>
</comment>
<feature type="binding site" evidence="8">
    <location>
        <position position="314"/>
    </location>
    <ligand>
        <name>isopentenyl diphosphate</name>
        <dbReference type="ChEBI" id="CHEBI:128769"/>
    </ligand>
</feature>
<dbReference type="EC" id="1.17.7.4" evidence="8"/>
<evidence type="ECO:0000256" key="6">
    <source>
        <dbReference type="ARBA" id="ARBA00046313"/>
    </source>
</evidence>
<proteinExistence type="inferred from homology"/>
<feature type="binding site" evidence="8">
    <location>
        <position position="284"/>
    </location>
    <ligand>
        <name>[4Fe-4S] cluster</name>
        <dbReference type="ChEBI" id="CHEBI:49883"/>
    </ligand>
</feature>
<comment type="similarity">
    <text evidence="8">Belongs to the IspH family.</text>
</comment>
<dbReference type="GO" id="GO:0016114">
    <property type="term" value="P:terpenoid biosynthetic process"/>
    <property type="evidence" value="ECO:0007669"/>
    <property type="project" value="UniProtKB-UniRule"/>
</dbReference>
<dbReference type="Gene3D" id="3.40.50.11270">
    <property type="match status" value="1"/>
</dbReference>
<feature type="binding site" evidence="8">
    <location>
        <position position="56"/>
    </location>
    <ligand>
        <name>[4Fe-4S] cluster</name>
        <dbReference type="ChEBI" id="CHEBI:49883"/>
    </ligand>
</feature>
<reference evidence="10" key="1">
    <citation type="submission" date="2020-04" db="EMBL/GenBank/DDBJ databases">
        <authorList>
            <person name="Zhang T."/>
        </authorList>
    </citation>
    <scope>NUCLEOTIDE SEQUENCE</scope>
    <source>
        <strain evidence="10">HKST-UBA01</strain>
    </source>
</reference>
<feature type="binding site" evidence="8">
    <location>
        <position position="176"/>
    </location>
    <ligand>
        <name>(2E)-4-hydroxy-3-methylbut-2-enyl diphosphate</name>
        <dbReference type="ChEBI" id="CHEBI:128753"/>
    </ligand>
</feature>
<evidence type="ECO:0000256" key="4">
    <source>
        <dbReference type="ARBA" id="ARBA00023004"/>
    </source>
</evidence>
<comment type="caution">
    <text evidence="10">The sequence shown here is derived from an EMBL/GenBank/DDBJ whole genome shotgun (WGS) entry which is preliminary data.</text>
</comment>
<feature type="active site" description="Proton donor" evidence="8">
    <location>
        <position position="178"/>
    </location>
</feature>
<feature type="binding site" evidence="8">
    <location>
        <position position="314"/>
    </location>
    <ligand>
        <name>(2E)-4-hydroxy-3-methylbut-2-enyl diphosphate</name>
        <dbReference type="ChEBI" id="CHEBI:128753"/>
    </ligand>
</feature>
<comment type="pathway">
    <text evidence="6 8">Isoprenoid biosynthesis; isopentenyl diphosphate biosynthesis via DXP pathway; isopentenyl diphosphate from 1-deoxy-D-xylulose 5-phosphate: step 6/6.</text>
</comment>
<protein>
    <recommendedName>
        <fullName evidence="8">4-hydroxy-3-methylbut-2-enyl diphosphate reductase</fullName>
        <shortName evidence="8">HMBPP reductase</shortName>
        <ecNumber evidence="8">1.17.7.4</ecNumber>
    </recommendedName>
</protein>
<dbReference type="HAMAP" id="MF_00191">
    <property type="entry name" value="IspH"/>
    <property type="match status" value="1"/>
</dbReference>
<keyword evidence="5 8" id="KW-0411">Iron-sulfur</keyword>
<keyword evidence="8" id="KW-0414">Isoprene biosynthesis</keyword>
<feature type="binding site" evidence="8">
    <location>
        <position position="313"/>
    </location>
    <ligand>
        <name>(2E)-4-hydroxy-3-methylbut-2-enyl diphosphate</name>
        <dbReference type="ChEBI" id="CHEBI:128753"/>
    </ligand>
</feature>
<feature type="binding site" evidence="8">
    <location>
        <position position="314"/>
    </location>
    <ligand>
        <name>dimethylallyl diphosphate</name>
        <dbReference type="ChEBI" id="CHEBI:57623"/>
    </ligand>
</feature>
<feature type="binding site" evidence="8">
    <location>
        <position position="86"/>
    </location>
    <ligand>
        <name>(2E)-4-hydroxy-3-methylbut-2-enyl diphosphate</name>
        <dbReference type="ChEBI" id="CHEBI:128753"/>
    </ligand>
</feature>
<feature type="binding site" evidence="8">
    <location>
        <position position="315"/>
    </location>
    <ligand>
        <name>isopentenyl diphosphate</name>
        <dbReference type="ChEBI" id="CHEBI:128769"/>
    </ligand>
</feature>
<dbReference type="GO" id="GO:0051539">
    <property type="term" value="F:4 iron, 4 sulfur cluster binding"/>
    <property type="evidence" value="ECO:0007669"/>
    <property type="project" value="UniProtKB-UniRule"/>
</dbReference>
<evidence type="ECO:0000313" key="10">
    <source>
        <dbReference type="EMBL" id="MCA9730174.1"/>
    </source>
</evidence>
<evidence type="ECO:0000256" key="7">
    <source>
        <dbReference type="ARBA" id="ARBA00046314"/>
    </source>
</evidence>
<keyword evidence="3 8" id="KW-0560">Oxidoreductase</keyword>
<evidence type="ECO:0000256" key="2">
    <source>
        <dbReference type="ARBA" id="ARBA00022723"/>
    </source>
</evidence>
<dbReference type="NCBIfam" id="TIGR00216">
    <property type="entry name" value="ispH_lytB"/>
    <property type="match status" value="1"/>
</dbReference>
<dbReference type="NCBIfam" id="NF009911">
    <property type="entry name" value="PRK13371.1"/>
    <property type="match status" value="1"/>
</dbReference>
<feature type="binding site" evidence="8">
    <location>
        <position position="176"/>
    </location>
    <ligand>
        <name>isopentenyl diphosphate</name>
        <dbReference type="ChEBI" id="CHEBI:128769"/>
    </ligand>
</feature>
<dbReference type="GO" id="GO:0050992">
    <property type="term" value="P:dimethylallyl diphosphate biosynthetic process"/>
    <property type="evidence" value="ECO:0007669"/>
    <property type="project" value="UniProtKB-UniRule"/>
</dbReference>
<keyword evidence="4 8" id="KW-0408">Iron</keyword>
<dbReference type="InterPro" id="IPR003451">
    <property type="entry name" value="LytB/IspH"/>
</dbReference>
<evidence type="ECO:0000256" key="3">
    <source>
        <dbReference type="ARBA" id="ARBA00023002"/>
    </source>
</evidence>
<feature type="binding site" evidence="8">
    <location>
        <position position="315"/>
    </location>
    <ligand>
        <name>(2E)-4-hydroxy-3-methylbut-2-enyl diphosphate</name>
        <dbReference type="ChEBI" id="CHEBI:128753"/>
    </ligand>
</feature>
<dbReference type="Gene3D" id="3.40.1010.20">
    <property type="entry name" value="4-hydroxy-3-methylbut-2-enyl diphosphate reductase, catalytic domain"/>
    <property type="match status" value="2"/>
</dbReference>
<feature type="binding site" evidence="8">
    <location>
        <position position="313"/>
    </location>
    <ligand>
        <name>isopentenyl diphosphate</name>
        <dbReference type="ChEBI" id="CHEBI:128769"/>
    </ligand>
</feature>
<comment type="caution">
    <text evidence="8">Lacks conserved residue(s) required for the propagation of feature annotation.</text>
</comment>
<organism evidence="10 11">
    <name type="scientific">Eiseniibacteriota bacterium</name>
    <dbReference type="NCBI Taxonomy" id="2212470"/>
    <lineage>
        <taxon>Bacteria</taxon>
        <taxon>Candidatus Eiseniibacteriota</taxon>
    </lineage>
</organism>
<evidence type="ECO:0000313" key="11">
    <source>
        <dbReference type="Proteomes" id="UP000697710"/>
    </source>
</evidence>
<comment type="catalytic activity">
    <reaction evidence="8">
        <text>dimethylallyl diphosphate + 2 oxidized [2Fe-2S]-[ferredoxin] + H2O = (2E)-4-hydroxy-3-methylbut-2-enyl diphosphate + 2 reduced [2Fe-2S]-[ferredoxin] + 2 H(+)</text>
        <dbReference type="Rhea" id="RHEA:24825"/>
        <dbReference type="Rhea" id="RHEA-COMP:10000"/>
        <dbReference type="Rhea" id="RHEA-COMP:10001"/>
        <dbReference type="ChEBI" id="CHEBI:15377"/>
        <dbReference type="ChEBI" id="CHEBI:15378"/>
        <dbReference type="ChEBI" id="CHEBI:33737"/>
        <dbReference type="ChEBI" id="CHEBI:33738"/>
        <dbReference type="ChEBI" id="CHEBI:57623"/>
        <dbReference type="ChEBI" id="CHEBI:128753"/>
        <dbReference type="EC" id="1.17.7.4"/>
    </reaction>
</comment>
<feature type="binding site" evidence="8">
    <location>
        <position position="315"/>
    </location>
    <ligand>
        <name>dimethylallyl diphosphate</name>
        <dbReference type="ChEBI" id="CHEBI:57623"/>
    </ligand>
</feature>
<reference evidence="10" key="2">
    <citation type="journal article" date="2021" name="Microbiome">
        <title>Successional dynamics and alternative stable states in a saline activated sludge microbial community over 9 years.</title>
        <authorList>
            <person name="Wang Y."/>
            <person name="Ye J."/>
            <person name="Ju F."/>
            <person name="Liu L."/>
            <person name="Boyd J.A."/>
            <person name="Deng Y."/>
            <person name="Parks D.H."/>
            <person name="Jiang X."/>
            <person name="Yin X."/>
            <person name="Woodcroft B.J."/>
            <person name="Tyson G.W."/>
            <person name="Hugenholtz P."/>
            <person name="Polz M.F."/>
            <person name="Zhang T."/>
        </authorList>
    </citation>
    <scope>NUCLEOTIDE SEQUENCE</scope>
    <source>
        <strain evidence="10">HKST-UBA01</strain>
    </source>
</reference>
<feature type="binding site" evidence="8">
    <location>
        <position position="176"/>
    </location>
    <ligand>
        <name>dimethylallyl diphosphate</name>
        <dbReference type="ChEBI" id="CHEBI:57623"/>
    </ligand>
</feature>
<sequence>MSEENYFRKGLGNKDEVAPLLHADYHSGLVQYFRRSGYRLDAGNTTIRLAREFGFCYGVDRAVEYAYECRERFPDRRLWITGEIIHNPWVNRRLEEMGIRFLPPASTGTDRLAGVDAEDVVLIPAFGMENEEFRRLRDRGVILVDTTCGSVLSVWKSVERYAREGFTAVVHGKMQHEETLATCSQVRKYADAHYLVVRDEAQAAWVCEFIEGRLGSDELLTRLDGSYSDGFRPEAHLRKIGLANQTTMLSSESLHIQKLLRDAMVRATGTEDLASRFKSFDTICSATQDRQDAVRSLLEEKIDLMLVIGGFNSSNTTHLLEMCLPHTRAYHVEDAACLISSIWIRHKPLGDHGPVVQDNWLTTGALAIGITAGASTPDREVGATIARVLSFRGTPTKEIEELSRTGSALESEASGATTRGGPPVIRP</sequence>
<dbReference type="Proteomes" id="UP000697710">
    <property type="component" value="Unassembled WGS sequence"/>
</dbReference>
<accession>A0A956M2S8</accession>
<feature type="binding site" evidence="8">
    <location>
        <position position="86"/>
    </location>
    <ligand>
        <name>dimethylallyl diphosphate</name>
        <dbReference type="ChEBI" id="CHEBI:57623"/>
    </ligand>
</feature>
<dbReference type="CDD" id="cd13944">
    <property type="entry name" value="lytB_ispH"/>
    <property type="match status" value="1"/>
</dbReference>
<feature type="region of interest" description="Disordered" evidence="9">
    <location>
        <begin position="402"/>
        <end position="427"/>
    </location>
</feature>
<dbReference type="PANTHER" id="PTHR31619">
    <property type="entry name" value="4-HYDROXY-3-METHYLBUT-2-ENYL DIPHOSPHATE REDUCTASE, CHLOROPLASTIC"/>
    <property type="match status" value="1"/>
</dbReference>
<feature type="binding site" evidence="8">
    <location>
        <position position="375"/>
    </location>
    <ligand>
        <name>isopentenyl diphosphate</name>
        <dbReference type="ChEBI" id="CHEBI:128769"/>
    </ligand>
</feature>
<dbReference type="GO" id="GO:0019288">
    <property type="term" value="P:isopentenyl diphosphate biosynthetic process, methylerythritol 4-phosphate pathway"/>
    <property type="evidence" value="ECO:0007669"/>
    <property type="project" value="UniProtKB-UniRule"/>
</dbReference>
<feature type="binding site" evidence="8">
    <location>
        <position position="313"/>
    </location>
    <ligand>
        <name>dimethylallyl diphosphate</name>
        <dbReference type="ChEBI" id="CHEBI:57623"/>
    </ligand>
</feature>
<dbReference type="Pfam" id="PF02401">
    <property type="entry name" value="LYTB"/>
    <property type="match status" value="1"/>
</dbReference>
<comment type="pathway">
    <text evidence="7 8">Isoprenoid biosynthesis; dimethylallyl diphosphate biosynthesis; dimethylallyl diphosphate from (2E)-4-hydroxy-3-methylbutenyl diphosphate: step 1/1.</text>
</comment>
<evidence type="ECO:0000256" key="5">
    <source>
        <dbReference type="ARBA" id="ARBA00023014"/>
    </source>
</evidence>
<evidence type="ECO:0000256" key="9">
    <source>
        <dbReference type="SAM" id="MobiDB-lite"/>
    </source>
</evidence>
<dbReference type="PANTHER" id="PTHR31619:SF5">
    <property type="entry name" value="4-HYDROXY-3-METHYLBUT-2-ENYL DIPHOSPHATE REDUCTASE, CHLOROPLASTIC"/>
    <property type="match status" value="1"/>
</dbReference>
<keyword evidence="2 8" id="KW-0479">Metal-binding</keyword>
<evidence type="ECO:0000256" key="1">
    <source>
        <dbReference type="ARBA" id="ARBA00022485"/>
    </source>
</evidence>
<keyword evidence="1 8" id="KW-0004">4Fe-4S</keyword>
<name>A0A956M2S8_UNCEI</name>